<keyword evidence="2" id="KW-0539">Nucleus</keyword>
<proteinExistence type="predicted"/>
<name>A0A8J5GND0_ZINOF</name>
<dbReference type="InterPro" id="IPR051992">
    <property type="entry name" value="OxStress_Response_Reg"/>
</dbReference>
<feature type="compositionally biased region" description="Low complexity" evidence="3">
    <location>
        <begin position="50"/>
        <end position="67"/>
    </location>
</feature>
<evidence type="ECO:0000256" key="1">
    <source>
        <dbReference type="ARBA" id="ARBA00004123"/>
    </source>
</evidence>
<evidence type="ECO:0000256" key="3">
    <source>
        <dbReference type="SAM" id="MobiDB-lite"/>
    </source>
</evidence>
<feature type="region of interest" description="Disordered" evidence="3">
    <location>
        <begin position="42"/>
        <end position="90"/>
    </location>
</feature>
<dbReference type="AlphaFoldDB" id="A0A8J5GND0"/>
<organism evidence="4 5">
    <name type="scientific">Zingiber officinale</name>
    <name type="common">Ginger</name>
    <name type="synonym">Amomum zingiber</name>
    <dbReference type="NCBI Taxonomy" id="94328"/>
    <lineage>
        <taxon>Eukaryota</taxon>
        <taxon>Viridiplantae</taxon>
        <taxon>Streptophyta</taxon>
        <taxon>Embryophyta</taxon>
        <taxon>Tracheophyta</taxon>
        <taxon>Spermatophyta</taxon>
        <taxon>Magnoliopsida</taxon>
        <taxon>Liliopsida</taxon>
        <taxon>Zingiberales</taxon>
        <taxon>Zingiberaceae</taxon>
        <taxon>Zingiber</taxon>
    </lineage>
</organism>
<dbReference type="OrthoDB" id="696276at2759"/>
<feature type="compositionally biased region" description="Acidic residues" evidence="3">
    <location>
        <begin position="169"/>
        <end position="179"/>
    </location>
</feature>
<feature type="region of interest" description="Disordered" evidence="3">
    <location>
        <begin position="161"/>
        <end position="197"/>
    </location>
</feature>
<dbReference type="GO" id="GO:0006950">
    <property type="term" value="P:response to stress"/>
    <property type="evidence" value="ECO:0007669"/>
    <property type="project" value="UniProtKB-ARBA"/>
</dbReference>
<comment type="subcellular location">
    <subcellularLocation>
        <location evidence="1">Nucleus</location>
    </subcellularLocation>
</comment>
<accession>A0A8J5GND0</accession>
<evidence type="ECO:0000313" key="4">
    <source>
        <dbReference type="EMBL" id="KAG6511757.1"/>
    </source>
</evidence>
<gene>
    <name evidence="4" type="ORF">ZIOFF_029834</name>
</gene>
<dbReference type="PANTHER" id="PTHR33172">
    <property type="entry name" value="OS08G0516900 PROTEIN"/>
    <property type="match status" value="1"/>
</dbReference>
<reference evidence="4 5" key="1">
    <citation type="submission" date="2020-08" db="EMBL/GenBank/DDBJ databases">
        <title>Plant Genome Project.</title>
        <authorList>
            <person name="Zhang R.-G."/>
        </authorList>
    </citation>
    <scope>NUCLEOTIDE SEQUENCE [LARGE SCALE GENOMIC DNA]</scope>
    <source>
        <tissue evidence="4">Rhizome</tissue>
    </source>
</reference>
<dbReference type="PANTHER" id="PTHR33172:SF91">
    <property type="entry name" value="PROTEIN OXIDATIVE STRESS 3 LIKE 5"/>
    <property type="match status" value="1"/>
</dbReference>
<keyword evidence="5" id="KW-1185">Reference proteome</keyword>
<evidence type="ECO:0000313" key="5">
    <source>
        <dbReference type="Proteomes" id="UP000734854"/>
    </source>
</evidence>
<dbReference type="GO" id="GO:0005634">
    <property type="term" value="C:nucleus"/>
    <property type="evidence" value="ECO:0007669"/>
    <property type="project" value="UniProtKB-SubCell"/>
</dbReference>
<comment type="caution">
    <text evidence="4">The sequence shown here is derived from an EMBL/GenBank/DDBJ whole genome shotgun (WGS) entry which is preliminary data.</text>
</comment>
<evidence type="ECO:0000256" key="2">
    <source>
        <dbReference type="ARBA" id="ARBA00023242"/>
    </source>
</evidence>
<dbReference type="Proteomes" id="UP000734854">
    <property type="component" value="Unassembled WGS sequence"/>
</dbReference>
<dbReference type="EMBL" id="JACMSC010000008">
    <property type="protein sequence ID" value="KAG6511757.1"/>
    <property type="molecule type" value="Genomic_DNA"/>
</dbReference>
<protein>
    <submittedName>
        <fullName evidence="4">Uncharacterized protein</fullName>
    </submittedName>
</protein>
<sequence>MSSIVLPTVGLKDQLRRLPVFLPGDEQQAEVVLMQRNGFHCDRREEEQASSESSSIGSASSSSASAQGDEEGEEAESKQKDGALGSLDSLEESLPVKRGLSNFFTGKSKSFASLADVATACARDVAKQENPLNKRRRLLMMSKMRRASYASLLCPSLPSLLSPSHTVEEADDEGEEDDTAAAAAALPPLPQHGSATLARKQTFRSLRSFSLSDLQNHA</sequence>